<evidence type="ECO:0000313" key="1">
    <source>
        <dbReference type="EMBL" id="MFB9065589.1"/>
    </source>
</evidence>
<dbReference type="Proteomes" id="UP001589589">
    <property type="component" value="Unassembled WGS sequence"/>
</dbReference>
<dbReference type="EMBL" id="JBHMEX010000054">
    <property type="protein sequence ID" value="MFB9065589.1"/>
    <property type="molecule type" value="Genomic_DNA"/>
</dbReference>
<organism evidence="1 2">
    <name type="scientific">Flavobacterium branchiarum</name>
    <dbReference type="NCBI Taxonomy" id="1114870"/>
    <lineage>
        <taxon>Bacteria</taxon>
        <taxon>Pseudomonadati</taxon>
        <taxon>Bacteroidota</taxon>
        <taxon>Flavobacteriia</taxon>
        <taxon>Flavobacteriales</taxon>
        <taxon>Flavobacteriaceae</taxon>
        <taxon>Flavobacterium</taxon>
    </lineage>
</organism>
<accession>A0ABV5FPW4</accession>
<name>A0ABV5FPW4_9FLAO</name>
<proteinExistence type="predicted"/>
<dbReference type="RefSeq" id="WP_290263748.1">
    <property type="nucleotide sequence ID" value="NZ_JAUFQQ010000003.1"/>
</dbReference>
<keyword evidence="2" id="KW-1185">Reference proteome</keyword>
<protein>
    <submittedName>
        <fullName evidence="1">Uncharacterized protein</fullName>
    </submittedName>
</protein>
<sequence length="114" mass="13293">MKKKTKTPIYTADQVFAIAKLLDQVFNLFPATTQEQKSIRSIAFELEEKFSKKRKELIKSNNLFEQSKKHKVSLKYHEELALLKIISSLLDTVNDPKPKNDLRIILNYLDEKLA</sequence>
<gene>
    <name evidence="1" type="ORF">ACFFUQ_16330</name>
</gene>
<evidence type="ECO:0000313" key="2">
    <source>
        <dbReference type="Proteomes" id="UP001589589"/>
    </source>
</evidence>
<comment type="caution">
    <text evidence="1">The sequence shown here is derived from an EMBL/GenBank/DDBJ whole genome shotgun (WGS) entry which is preliminary data.</text>
</comment>
<reference evidence="1 2" key="1">
    <citation type="submission" date="2024-09" db="EMBL/GenBank/DDBJ databases">
        <authorList>
            <person name="Sun Q."/>
            <person name="Mori K."/>
        </authorList>
    </citation>
    <scope>NUCLEOTIDE SEQUENCE [LARGE SCALE GENOMIC DNA]</scope>
    <source>
        <strain evidence="1 2">CECT 7908</strain>
    </source>
</reference>